<name>A0A318PKA5_SERPL</name>
<dbReference type="Pfam" id="PF00583">
    <property type="entry name" value="Acetyltransf_1"/>
    <property type="match status" value="1"/>
</dbReference>
<evidence type="ECO:0000313" key="4">
    <source>
        <dbReference type="Proteomes" id="UP000248196"/>
    </source>
</evidence>
<dbReference type="SUPFAM" id="SSF55729">
    <property type="entry name" value="Acyl-CoA N-acyltransferases (Nat)"/>
    <property type="match status" value="1"/>
</dbReference>
<reference evidence="3 4" key="1">
    <citation type="submission" date="2017-11" db="EMBL/GenBank/DDBJ databases">
        <title>Genome sequence of the oocydin A producing rhizobacterium Serratia plymuthica 4Rx5.</title>
        <authorList>
            <person name="Matilla M.A."/>
            <person name="Udaondo Z."/>
            <person name="Salmond G.P.C."/>
        </authorList>
    </citation>
    <scope>NUCLEOTIDE SEQUENCE [LARGE SCALE GENOMIC DNA]</scope>
    <source>
        <strain evidence="3 4">4Rx5</strain>
    </source>
</reference>
<keyword evidence="2" id="KW-0012">Acyltransferase</keyword>
<dbReference type="CDD" id="cd04301">
    <property type="entry name" value="NAT_SF"/>
    <property type="match status" value="1"/>
</dbReference>
<sequence>MITLRMARPADAPAIARLHVQVWRSTYQGLATPAAYAALDEPRRLAQWQEKLQQPGKAQVLLAESADQLVGFCLADAPSHPQFGEHAEIKSLFVSDEHQRQGIGRRLLGAAAREMQKLGYRSIALGVVDGNDNAMRFYQALGGAPAGNYTDPGPLWRSSNVIYVWPDIHQLAAVK</sequence>
<keyword evidence="1 3" id="KW-0808">Transferase</keyword>
<dbReference type="GO" id="GO:0016747">
    <property type="term" value="F:acyltransferase activity, transferring groups other than amino-acyl groups"/>
    <property type="evidence" value="ECO:0007669"/>
    <property type="project" value="InterPro"/>
</dbReference>
<evidence type="ECO:0000313" key="3">
    <source>
        <dbReference type="EMBL" id="PYD39947.1"/>
    </source>
</evidence>
<dbReference type="Gene3D" id="3.40.630.30">
    <property type="match status" value="1"/>
</dbReference>
<accession>A0A318PKA5</accession>
<protein>
    <submittedName>
        <fullName evidence="3">N-acetyltransferase</fullName>
    </submittedName>
</protein>
<dbReference type="EMBL" id="PESE01000001">
    <property type="protein sequence ID" value="PYD39947.1"/>
    <property type="molecule type" value="Genomic_DNA"/>
</dbReference>
<dbReference type="Proteomes" id="UP000248196">
    <property type="component" value="Unassembled WGS sequence"/>
</dbReference>
<dbReference type="RefSeq" id="WP_004944212.1">
    <property type="nucleotide sequence ID" value="NZ_JBJVNY010000001.1"/>
</dbReference>
<comment type="caution">
    <text evidence="3">The sequence shown here is derived from an EMBL/GenBank/DDBJ whole genome shotgun (WGS) entry which is preliminary data.</text>
</comment>
<dbReference type="InterPro" id="IPR050832">
    <property type="entry name" value="Bact_Acetyltransf"/>
</dbReference>
<organism evidence="3 4">
    <name type="scientific">Serratia plymuthica</name>
    <dbReference type="NCBI Taxonomy" id="82996"/>
    <lineage>
        <taxon>Bacteria</taxon>
        <taxon>Pseudomonadati</taxon>
        <taxon>Pseudomonadota</taxon>
        <taxon>Gammaproteobacteria</taxon>
        <taxon>Enterobacterales</taxon>
        <taxon>Yersiniaceae</taxon>
        <taxon>Serratia</taxon>
    </lineage>
</organism>
<dbReference type="InterPro" id="IPR016181">
    <property type="entry name" value="Acyl_CoA_acyltransferase"/>
</dbReference>
<evidence type="ECO:0000256" key="1">
    <source>
        <dbReference type="ARBA" id="ARBA00022679"/>
    </source>
</evidence>
<dbReference type="PANTHER" id="PTHR43877">
    <property type="entry name" value="AMINOALKYLPHOSPHONATE N-ACETYLTRANSFERASE-RELATED-RELATED"/>
    <property type="match status" value="1"/>
</dbReference>
<dbReference type="InterPro" id="IPR000182">
    <property type="entry name" value="GNAT_dom"/>
</dbReference>
<evidence type="ECO:0000256" key="2">
    <source>
        <dbReference type="ARBA" id="ARBA00023315"/>
    </source>
</evidence>
<dbReference type="PROSITE" id="PS51186">
    <property type="entry name" value="GNAT"/>
    <property type="match status" value="1"/>
</dbReference>
<dbReference type="OrthoDB" id="9127144at2"/>
<proteinExistence type="predicted"/>
<dbReference type="AlphaFoldDB" id="A0A318PKA5"/>
<gene>
    <name evidence="3" type="ORF">CT690_01280</name>
</gene>